<dbReference type="PANTHER" id="PTHR32002:SF62">
    <property type="entry name" value="PROTEIN NLP6-LIKE ISOFORM X1"/>
    <property type="match status" value="1"/>
</dbReference>
<reference evidence="8 9" key="1">
    <citation type="journal article" date="2018" name="Proc. Natl. Acad. Sci. U.S.A.">
        <title>Draft genome sequence of Camellia sinensis var. sinensis provides insights into the evolution of the tea genome and tea quality.</title>
        <authorList>
            <person name="Wei C."/>
            <person name="Yang H."/>
            <person name="Wang S."/>
            <person name="Zhao J."/>
            <person name="Liu C."/>
            <person name="Gao L."/>
            <person name="Xia E."/>
            <person name="Lu Y."/>
            <person name="Tai Y."/>
            <person name="She G."/>
            <person name="Sun J."/>
            <person name="Cao H."/>
            <person name="Tong W."/>
            <person name="Gao Q."/>
            <person name="Li Y."/>
            <person name="Deng W."/>
            <person name="Jiang X."/>
            <person name="Wang W."/>
            <person name="Chen Q."/>
            <person name="Zhang S."/>
            <person name="Li H."/>
            <person name="Wu J."/>
            <person name="Wang P."/>
            <person name="Li P."/>
            <person name="Shi C."/>
            <person name="Zheng F."/>
            <person name="Jian J."/>
            <person name="Huang B."/>
            <person name="Shan D."/>
            <person name="Shi M."/>
            <person name="Fang C."/>
            <person name="Yue Y."/>
            <person name="Li F."/>
            <person name="Li D."/>
            <person name="Wei S."/>
            <person name="Han B."/>
            <person name="Jiang C."/>
            <person name="Yin Y."/>
            <person name="Xia T."/>
            <person name="Zhang Z."/>
            <person name="Bennetzen J.L."/>
            <person name="Zhao S."/>
            <person name="Wan X."/>
        </authorList>
    </citation>
    <scope>NUCLEOTIDE SEQUENCE [LARGE SCALE GENOMIC DNA]</scope>
    <source>
        <strain evidence="9">cv. Shuchazao</strain>
        <tissue evidence="8">Leaf</tissue>
    </source>
</reference>
<gene>
    <name evidence="8" type="ORF">TEA_015363</name>
</gene>
<evidence type="ECO:0000313" key="8">
    <source>
        <dbReference type="EMBL" id="THF96330.1"/>
    </source>
</evidence>
<feature type="compositionally biased region" description="Basic and acidic residues" evidence="5">
    <location>
        <begin position="43"/>
        <end position="65"/>
    </location>
</feature>
<evidence type="ECO:0000256" key="3">
    <source>
        <dbReference type="ARBA" id="ARBA00023163"/>
    </source>
</evidence>
<dbReference type="InterPro" id="IPR045012">
    <property type="entry name" value="NLP"/>
</dbReference>
<dbReference type="PROSITE" id="PS51745">
    <property type="entry name" value="PB1"/>
    <property type="match status" value="1"/>
</dbReference>
<organism evidence="8 9">
    <name type="scientific">Camellia sinensis var. sinensis</name>
    <name type="common">China tea</name>
    <dbReference type="NCBI Taxonomy" id="542762"/>
    <lineage>
        <taxon>Eukaryota</taxon>
        <taxon>Viridiplantae</taxon>
        <taxon>Streptophyta</taxon>
        <taxon>Embryophyta</taxon>
        <taxon>Tracheophyta</taxon>
        <taxon>Spermatophyta</taxon>
        <taxon>Magnoliopsida</taxon>
        <taxon>eudicotyledons</taxon>
        <taxon>Gunneridae</taxon>
        <taxon>Pentapetalae</taxon>
        <taxon>asterids</taxon>
        <taxon>Ericales</taxon>
        <taxon>Theaceae</taxon>
        <taxon>Camellia</taxon>
    </lineage>
</organism>
<dbReference type="Pfam" id="PF02042">
    <property type="entry name" value="RWP-RK"/>
    <property type="match status" value="1"/>
</dbReference>
<keyword evidence="1" id="KW-0805">Transcription regulation</keyword>
<evidence type="ECO:0000256" key="1">
    <source>
        <dbReference type="ARBA" id="ARBA00023015"/>
    </source>
</evidence>
<name>A0A4S4D248_CAMSN</name>
<dbReference type="Gene3D" id="3.10.20.90">
    <property type="entry name" value="Phosphatidylinositol 3-kinase Catalytic Subunit, Chain A, domain 1"/>
    <property type="match status" value="1"/>
</dbReference>
<evidence type="ECO:0000259" key="7">
    <source>
        <dbReference type="PROSITE" id="PS51745"/>
    </source>
</evidence>
<dbReference type="GO" id="GO:0003677">
    <property type="term" value="F:DNA binding"/>
    <property type="evidence" value="ECO:0007669"/>
    <property type="project" value="UniProtKB-KW"/>
</dbReference>
<dbReference type="PANTHER" id="PTHR32002">
    <property type="entry name" value="PROTEIN NLP8"/>
    <property type="match status" value="1"/>
</dbReference>
<dbReference type="InterPro" id="IPR055081">
    <property type="entry name" value="NLP1-9_GAF"/>
</dbReference>
<keyword evidence="9" id="KW-1185">Reference proteome</keyword>
<dbReference type="CDD" id="cd05992">
    <property type="entry name" value="PB1"/>
    <property type="match status" value="1"/>
</dbReference>
<dbReference type="Pfam" id="PF00564">
    <property type="entry name" value="PB1"/>
    <property type="match status" value="1"/>
</dbReference>
<dbReference type="SUPFAM" id="SSF54277">
    <property type="entry name" value="CAD &amp; PB1 domains"/>
    <property type="match status" value="1"/>
</dbReference>
<dbReference type="SMART" id="SM00666">
    <property type="entry name" value="PB1"/>
    <property type="match status" value="1"/>
</dbReference>
<evidence type="ECO:0000256" key="4">
    <source>
        <dbReference type="ARBA" id="ARBA00023242"/>
    </source>
</evidence>
<sequence>MMVGGNGWRKGKRLVARICGSKNGLNSKTETERKEKRGRGKRERREEEEKRRERGGEREKERGGEEITTAVASPPPVVAAPAIVVAPPLSPPAPPPPPPPPVNMPPPVLLLPSLLILFFSTLLLQVVAYKVRRPSALNQAHLAFQCQGKGLLHQARNFKNASKAYLKMVHNSYLGSSDEIQRHDGWHSIKSQKMAESDAYNPFDYSGDEEGREAAYFPDDFKQYVDTQLNRCPVVYDVCGKDVFCGWFFWSREDDQSGHPPLFQFWAPMTMDGRSYLTTQNQPFALSTFDIRIDEVKGLCGYRMISMDYKFYMDRESSDEQLGVPGRVFNHGFPEFTPNVEYYSIKEYPLRNHALRCQVKQSWAIPLFDPSTLLCVGVLEIVSTMPSKRFQSYHDSVWLKFHDYFKEVGLESSISDANHRTDVRQREAVDEISKVLKVVCEVHGLPLAQAWAPCRVDWMCKALVKGDIFRLICHFSEYYKTLNVASDAQHLRKGQGVVGRAFYSPNVLLCNDVTQFSIIDYPLAHYARADELGCCFAICVQSSCTGNDIYVLEYFMPPSNKDFGNQQIALRKILETMKKNFQTFKFASGEELGAHLCIEKISCQNGEKLDSVQMSQTTKSLPRLEPLQSGGEMTQLDLSNQQSMDALNNESIVVRAERSNIDVTCSKEKGRTKRPKTVHNKTGVKIKIPLDDILQNSRRSIEVAANNLNVSQSTLKRICRRYGIPRWPPLKNMVGSSQPSESFPGVDHQQIPQLSSVQPFSQASAVVHANPHNTVIRDANIVTVKAKYVNDIIIKFLLSLSSGLVELQQQIANRLHLEDGTYYVKYKDEDDDLIVIACDQDLQHYISTSTSSGSTTIVVFIVPK</sequence>
<dbReference type="Pfam" id="PF22922">
    <property type="entry name" value="GAF_NLP"/>
    <property type="match status" value="2"/>
</dbReference>
<dbReference type="PROSITE" id="PS51519">
    <property type="entry name" value="RWP_RK"/>
    <property type="match status" value="1"/>
</dbReference>
<dbReference type="Proteomes" id="UP000306102">
    <property type="component" value="Unassembled WGS sequence"/>
</dbReference>
<dbReference type="EMBL" id="SDRB02012955">
    <property type="protein sequence ID" value="THF96330.1"/>
    <property type="molecule type" value="Genomic_DNA"/>
</dbReference>
<evidence type="ECO:0000313" key="9">
    <source>
        <dbReference type="Proteomes" id="UP000306102"/>
    </source>
</evidence>
<dbReference type="InterPro" id="IPR003035">
    <property type="entry name" value="RWP-RK_dom"/>
</dbReference>
<accession>A0A4S4D248</accession>
<evidence type="ECO:0008006" key="10">
    <source>
        <dbReference type="Google" id="ProtNLM"/>
    </source>
</evidence>
<feature type="region of interest" description="Disordered" evidence="5">
    <location>
        <begin position="17"/>
        <end position="72"/>
    </location>
</feature>
<comment type="caution">
    <text evidence="8">The sequence shown here is derived from an EMBL/GenBank/DDBJ whole genome shotgun (WGS) entry which is preliminary data.</text>
</comment>
<dbReference type="InterPro" id="IPR053793">
    <property type="entry name" value="PB1-like"/>
</dbReference>
<dbReference type="InterPro" id="IPR000270">
    <property type="entry name" value="PB1_dom"/>
</dbReference>
<protein>
    <recommendedName>
        <fullName evidence="10">PB1 domain-containing protein</fullName>
    </recommendedName>
</protein>
<keyword evidence="3" id="KW-0804">Transcription</keyword>
<feature type="domain" description="RWP-RK" evidence="6">
    <location>
        <begin position="667"/>
        <end position="757"/>
    </location>
</feature>
<evidence type="ECO:0000259" key="6">
    <source>
        <dbReference type="PROSITE" id="PS51519"/>
    </source>
</evidence>
<evidence type="ECO:0000256" key="2">
    <source>
        <dbReference type="ARBA" id="ARBA00023125"/>
    </source>
</evidence>
<dbReference type="AlphaFoldDB" id="A0A4S4D248"/>
<feature type="domain" description="PB1" evidence="7">
    <location>
        <begin position="781"/>
        <end position="864"/>
    </location>
</feature>
<keyword evidence="2" id="KW-0238">DNA-binding</keyword>
<dbReference type="GO" id="GO:0003700">
    <property type="term" value="F:DNA-binding transcription factor activity"/>
    <property type="evidence" value="ECO:0007669"/>
    <property type="project" value="InterPro"/>
</dbReference>
<proteinExistence type="predicted"/>
<evidence type="ECO:0000256" key="5">
    <source>
        <dbReference type="SAM" id="MobiDB-lite"/>
    </source>
</evidence>
<dbReference type="STRING" id="542762.A0A4S4D248"/>
<keyword evidence="4" id="KW-0539">Nucleus</keyword>